<evidence type="ECO:0000313" key="2">
    <source>
        <dbReference type="EMBL" id="MFF5290215.1"/>
    </source>
</evidence>
<sequence length="266" mass="29649">MKALAELIPQVFFDMFARYIPGLVLFGSWILLLGQDDWQSLLSTVVGGKLDSGNALPVATLALLFVPFVVGYVIAPLTKAVQRGNERGWWLPGRPSRSVYESGLRTWRPKYWWVLSDEAAGEGYDWLRKNASQAGALSAKIRAEFTMHNALAVAFLLITVMSCLAGEYWWAAASGLATPLMAFRGATTEGTYHKTTRKLYEAARHSPEGISAHAVALEPPPRLIWLVPEDNSAWSAWQDGKARKLRHDAHSAFVIRPHTSFWRLNI</sequence>
<feature type="transmembrane region" description="Helical" evidence="1">
    <location>
        <begin position="54"/>
        <end position="75"/>
    </location>
</feature>
<dbReference type="RefSeq" id="WP_020510834.1">
    <property type="nucleotide sequence ID" value="NZ_JBIAZU010000002.1"/>
</dbReference>
<keyword evidence="1" id="KW-0472">Membrane</keyword>
<organism evidence="2 3">
    <name type="scientific">Paractinoplanes globisporus</name>
    <dbReference type="NCBI Taxonomy" id="113565"/>
    <lineage>
        <taxon>Bacteria</taxon>
        <taxon>Bacillati</taxon>
        <taxon>Actinomycetota</taxon>
        <taxon>Actinomycetes</taxon>
        <taxon>Micromonosporales</taxon>
        <taxon>Micromonosporaceae</taxon>
        <taxon>Paractinoplanes</taxon>
    </lineage>
</organism>
<name>A0ABW6WCG2_9ACTN</name>
<evidence type="ECO:0000256" key="1">
    <source>
        <dbReference type="SAM" id="Phobius"/>
    </source>
</evidence>
<reference evidence="2 3" key="1">
    <citation type="submission" date="2024-10" db="EMBL/GenBank/DDBJ databases">
        <title>The Natural Products Discovery Center: Release of the First 8490 Sequenced Strains for Exploring Actinobacteria Biosynthetic Diversity.</title>
        <authorList>
            <person name="Kalkreuter E."/>
            <person name="Kautsar S.A."/>
            <person name="Yang D."/>
            <person name="Bader C.D."/>
            <person name="Teijaro C.N."/>
            <person name="Fluegel L."/>
            <person name="Davis C.M."/>
            <person name="Simpson J.R."/>
            <person name="Lauterbach L."/>
            <person name="Steele A.D."/>
            <person name="Gui C."/>
            <person name="Meng S."/>
            <person name="Li G."/>
            <person name="Viehrig K."/>
            <person name="Ye F."/>
            <person name="Su P."/>
            <person name="Kiefer A.F."/>
            <person name="Nichols A."/>
            <person name="Cepeda A.J."/>
            <person name="Yan W."/>
            <person name="Fan B."/>
            <person name="Jiang Y."/>
            <person name="Adhikari A."/>
            <person name="Zheng C.-J."/>
            <person name="Schuster L."/>
            <person name="Cowan T.M."/>
            <person name="Smanski M.J."/>
            <person name="Chevrette M.G."/>
            <person name="De Carvalho L.P.S."/>
            <person name="Shen B."/>
        </authorList>
    </citation>
    <scope>NUCLEOTIDE SEQUENCE [LARGE SCALE GENOMIC DNA]</scope>
    <source>
        <strain evidence="2 3">NPDC000087</strain>
    </source>
</reference>
<keyword evidence="1" id="KW-1133">Transmembrane helix</keyword>
<gene>
    <name evidence="2" type="ORF">ACFY35_12275</name>
</gene>
<keyword evidence="3" id="KW-1185">Reference proteome</keyword>
<proteinExistence type="predicted"/>
<keyword evidence="1" id="KW-0812">Transmembrane</keyword>
<feature type="transmembrane region" description="Helical" evidence="1">
    <location>
        <begin position="150"/>
        <end position="171"/>
    </location>
</feature>
<accession>A0ABW6WCG2</accession>
<dbReference type="Proteomes" id="UP001602245">
    <property type="component" value="Unassembled WGS sequence"/>
</dbReference>
<comment type="caution">
    <text evidence="2">The sequence shown here is derived from an EMBL/GenBank/DDBJ whole genome shotgun (WGS) entry which is preliminary data.</text>
</comment>
<dbReference type="EMBL" id="JBIAZU010000002">
    <property type="protein sequence ID" value="MFF5290215.1"/>
    <property type="molecule type" value="Genomic_DNA"/>
</dbReference>
<protein>
    <submittedName>
        <fullName evidence="2">Uncharacterized protein</fullName>
    </submittedName>
</protein>
<evidence type="ECO:0000313" key="3">
    <source>
        <dbReference type="Proteomes" id="UP001602245"/>
    </source>
</evidence>
<feature type="transmembrane region" description="Helical" evidence="1">
    <location>
        <begin position="12"/>
        <end position="34"/>
    </location>
</feature>